<evidence type="ECO:0000313" key="8">
    <source>
        <dbReference type="EMBL" id="MCS3902655.1"/>
    </source>
</evidence>
<evidence type="ECO:0000256" key="2">
    <source>
        <dbReference type="ARBA" id="ARBA00023125"/>
    </source>
</evidence>
<evidence type="ECO:0000259" key="6">
    <source>
        <dbReference type="PROSITE" id="PS51077"/>
    </source>
</evidence>
<sequence>MTDEASSQKDASALPAGSLHRAVILLNAIAADSRRGSTMTKLVARTSLPRPTIHRVLNQLMSIGWVERDETNGRFNLGFDLAALGYSAMSRHPIERVAHTELSQLSMSLYQTVYLGVRSGLDMVCIGRYDSGSQIQVGKGWVGMRGPFGMTPACLGMFACMPRDEVDGIVRKNLSRYHRIEGFDEAGYRRSLTASAEAGVGLYDNILLDRTTCGLGVAILDPSGYPIAGIGTVYINGWLDENQRRDCLERMQQVAGTIAEKLHATSA</sequence>
<comment type="caution">
    <text evidence="8">The sequence shown here is derived from an EMBL/GenBank/DDBJ whole genome shotgun (WGS) entry which is preliminary data.</text>
</comment>
<dbReference type="InterPro" id="IPR005471">
    <property type="entry name" value="Tscrpt_reg_IclR_N"/>
</dbReference>
<evidence type="ECO:0000259" key="7">
    <source>
        <dbReference type="PROSITE" id="PS51078"/>
    </source>
</evidence>
<dbReference type="SMART" id="SM00346">
    <property type="entry name" value="HTH_ICLR"/>
    <property type="match status" value="1"/>
</dbReference>
<evidence type="ECO:0000256" key="5">
    <source>
        <dbReference type="ARBA" id="ARBA00042627"/>
    </source>
</evidence>
<keyword evidence="2 8" id="KW-0238">DNA-binding</keyword>
<dbReference type="InterPro" id="IPR014757">
    <property type="entry name" value="Tscrpt_reg_IclR_C"/>
</dbReference>
<keyword evidence="9" id="KW-1185">Reference proteome</keyword>
<dbReference type="GO" id="GO:0045892">
    <property type="term" value="P:negative regulation of DNA-templated transcription"/>
    <property type="evidence" value="ECO:0007669"/>
    <property type="project" value="TreeGrafter"/>
</dbReference>
<protein>
    <recommendedName>
        <fullName evidence="4">HTH-type transcriptional repressor AllR</fullName>
    </recommendedName>
    <alternativeName>
        <fullName evidence="5">Negative regulator of allantoin and glyoxylate utilization operons</fullName>
    </alternativeName>
</protein>
<dbReference type="InterPro" id="IPR036388">
    <property type="entry name" value="WH-like_DNA-bd_sf"/>
</dbReference>
<keyword evidence="3" id="KW-0804">Transcription</keyword>
<dbReference type="InterPro" id="IPR036390">
    <property type="entry name" value="WH_DNA-bd_sf"/>
</dbReference>
<dbReference type="RefSeq" id="WP_259054213.1">
    <property type="nucleotide sequence ID" value="NZ_JANUCT010000004.1"/>
</dbReference>
<name>A0AAE3HHX0_9GAMM</name>
<evidence type="ECO:0000313" key="9">
    <source>
        <dbReference type="Proteomes" id="UP001204445"/>
    </source>
</evidence>
<dbReference type="SUPFAM" id="SSF55781">
    <property type="entry name" value="GAF domain-like"/>
    <property type="match status" value="1"/>
</dbReference>
<evidence type="ECO:0000256" key="3">
    <source>
        <dbReference type="ARBA" id="ARBA00023163"/>
    </source>
</evidence>
<dbReference type="SUPFAM" id="SSF46785">
    <property type="entry name" value="Winged helix' DNA-binding domain"/>
    <property type="match status" value="1"/>
</dbReference>
<dbReference type="AlphaFoldDB" id="A0AAE3HHX0"/>
<accession>A0AAE3HHX0</accession>
<proteinExistence type="predicted"/>
<feature type="domain" description="IclR-ED" evidence="7">
    <location>
        <begin position="80"/>
        <end position="264"/>
    </location>
</feature>
<organism evidence="8 9">
    <name type="scientific">Methylohalomonas lacus</name>
    <dbReference type="NCBI Taxonomy" id="398773"/>
    <lineage>
        <taxon>Bacteria</taxon>
        <taxon>Pseudomonadati</taxon>
        <taxon>Pseudomonadota</taxon>
        <taxon>Gammaproteobacteria</taxon>
        <taxon>Methylohalomonadales</taxon>
        <taxon>Methylohalomonadaceae</taxon>
        <taxon>Methylohalomonas</taxon>
    </lineage>
</organism>
<dbReference type="InterPro" id="IPR029016">
    <property type="entry name" value="GAF-like_dom_sf"/>
</dbReference>
<dbReference type="PROSITE" id="PS51078">
    <property type="entry name" value="ICLR_ED"/>
    <property type="match status" value="1"/>
</dbReference>
<dbReference type="Proteomes" id="UP001204445">
    <property type="component" value="Unassembled WGS sequence"/>
</dbReference>
<feature type="domain" description="HTH iclR-type" evidence="6">
    <location>
        <begin position="16"/>
        <end position="79"/>
    </location>
</feature>
<dbReference type="PANTHER" id="PTHR30136:SF24">
    <property type="entry name" value="HTH-TYPE TRANSCRIPTIONAL REPRESSOR ALLR"/>
    <property type="match status" value="1"/>
</dbReference>
<dbReference type="PANTHER" id="PTHR30136">
    <property type="entry name" value="HELIX-TURN-HELIX TRANSCRIPTIONAL REGULATOR, ICLR FAMILY"/>
    <property type="match status" value="1"/>
</dbReference>
<dbReference type="InterPro" id="IPR050707">
    <property type="entry name" value="HTH_MetabolicPath_Reg"/>
</dbReference>
<evidence type="ECO:0000256" key="1">
    <source>
        <dbReference type="ARBA" id="ARBA00023015"/>
    </source>
</evidence>
<dbReference type="EMBL" id="JANUCT010000004">
    <property type="protein sequence ID" value="MCS3902655.1"/>
    <property type="molecule type" value="Genomic_DNA"/>
</dbReference>
<gene>
    <name evidence="8" type="ORF">J2T55_000659</name>
</gene>
<dbReference type="Pfam" id="PF01614">
    <property type="entry name" value="IclR_C"/>
    <property type="match status" value="1"/>
</dbReference>
<dbReference type="Pfam" id="PF09339">
    <property type="entry name" value="HTH_IclR"/>
    <property type="match status" value="1"/>
</dbReference>
<reference evidence="8" key="1">
    <citation type="submission" date="2022-08" db="EMBL/GenBank/DDBJ databases">
        <title>Genomic Encyclopedia of Type Strains, Phase III (KMG-III): the genomes of soil and plant-associated and newly described type strains.</title>
        <authorList>
            <person name="Whitman W."/>
        </authorList>
    </citation>
    <scope>NUCLEOTIDE SEQUENCE</scope>
    <source>
        <strain evidence="8">HMT 1</strain>
    </source>
</reference>
<keyword evidence="1" id="KW-0805">Transcription regulation</keyword>
<dbReference type="PROSITE" id="PS51077">
    <property type="entry name" value="HTH_ICLR"/>
    <property type="match status" value="1"/>
</dbReference>
<dbReference type="Gene3D" id="1.10.10.10">
    <property type="entry name" value="Winged helix-like DNA-binding domain superfamily/Winged helix DNA-binding domain"/>
    <property type="match status" value="1"/>
</dbReference>
<dbReference type="GO" id="GO:0003700">
    <property type="term" value="F:DNA-binding transcription factor activity"/>
    <property type="evidence" value="ECO:0007669"/>
    <property type="project" value="TreeGrafter"/>
</dbReference>
<evidence type="ECO:0000256" key="4">
    <source>
        <dbReference type="ARBA" id="ARBA00040379"/>
    </source>
</evidence>
<dbReference type="Gene3D" id="3.30.450.40">
    <property type="match status" value="1"/>
</dbReference>
<dbReference type="GO" id="GO:0003677">
    <property type="term" value="F:DNA binding"/>
    <property type="evidence" value="ECO:0007669"/>
    <property type="project" value="UniProtKB-KW"/>
</dbReference>